<organism evidence="2">
    <name type="scientific">Mediterraneibacter gnavus</name>
    <name type="common">Ruminococcus gnavus</name>
    <dbReference type="NCBI Taxonomy" id="33038"/>
    <lineage>
        <taxon>Bacteria</taxon>
        <taxon>Bacillati</taxon>
        <taxon>Bacillota</taxon>
        <taxon>Clostridia</taxon>
        <taxon>Lachnospirales</taxon>
        <taxon>Lachnospiraceae</taxon>
        <taxon>Mediterraneibacter</taxon>
    </lineage>
</organism>
<name>A0A6N2ZPK4_MEDGN</name>
<dbReference type="RefSeq" id="WP_421928321.1">
    <property type="nucleotide sequence ID" value="NZ_CACRUU010000029.1"/>
</dbReference>
<evidence type="ECO:0000313" key="2">
    <source>
        <dbReference type="EMBL" id="VYT81485.1"/>
    </source>
</evidence>
<gene>
    <name evidence="2" type="ORF">RGLFYP36_03264</name>
</gene>
<evidence type="ECO:0000256" key="1">
    <source>
        <dbReference type="SAM" id="Coils"/>
    </source>
</evidence>
<keyword evidence="1" id="KW-0175">Coiled coil</keyword>
<feature type="coiled-coil region" evidence="1">
    <location>
        <begin position="53"/>
        <end position="80"/>
    </location>
</feature>
<protein>
    <submittedName>
        <fullName evidence="2">Uncharacterized protein</fullName>
    </submittedName>
</protein>
<sequence>MAKTEETWMDGITTEMMEHICDNLCKYPDQLNGEQLEDKCTECKIGRFVCDILNQYNKINDFANSQCAKLMNQMHELKERDTAKEPNIMDYILGDINFKCPTCKSEYICEKGYEHFYCPNCGQKIKWSE</sequence>
<dbReference type="AlphaFoldDB" id="A0A6N2ZPK4"/>
<proteinExistence type="predicted"/>
<reference evidence="2" key="1">
    <citation type="submission" date="2019-11" db="EMBL/GenBank/DDBJ databases">
        <authorList>
            <person name="Feng L."/>
        </authorList>
    </citation>
    <scope>NUCLEOTIDE SEQUENCE</scope>
    <source>
        <strain evidence="2">RgnavusLFYP36</strain>
    </source>
</reference>
<accession>A0A6N2ZPK4</accession>
<dbReference type="EMBL" id="CACRUU010000029">
    <property type="protein sequence ID" value="VYT81485.1"/>
    <property type="molecule type" value="Genomic_DNA"/>
</dbReference>